<dbReference type="FunFam" id="3.30.160.60:FF:000894">
    <property type="entry name" value="Uncharacterized protein, isoform C"/>
    <property type="match status" value="1"/>
</dbReference>
<comment type="similarity">
    <text evidence="1 7">Belongs to the peptidase M14 family.</text>
</comment>
<feature type="domain" description="C2H2-type" evidence="9">
    <location>
        <begin position="898"/>
        <end position="925"/>
    </location>
</feature>
<dbReference type="Pfam" id="PF00246">
    <property type="entry name" value="Peptidase_M14"/>
    <property type="match status" value="1"/>
</dbReference>
<dbReference type="PANTHER" id="PTHR24379:SF121">
    <property type="entry name" value="C2H2-TYPE DOMAIN-CONTAINING PROTEIN"/>
    <property type="match status" value="1"/>
</dbReference>
<feature type="domain" description="C2H2-type" evidence="9">
    <location>
        <begin position="926"/>
        <end position="953"/>
    </location>
</feature>
<keyword evidence="12" id="KW-1185">Reference proteome</keyword>
<reference evidence="11 12" key="1">
    <citation type="submission" date="2020-02" db="EMBL/GenBank/DDBJ databases">
        <authorList>
            <person name="Ferguson B K."/>
        </authorList>
    </citation>
    <scope>NUCLEOTIDE SEQUENCE [LARGE SCALE GENOMIC DNA]</scope>
</reference>
<evidence type="ECO:0000313" key="11">
    <source>
        <dbReference type="EMBL" id="CAA9999644.1"/>
    </source>
</evidence>
<dbReference type="SUPFAM" id="SSF57667">
    <property type="entry name" value="beta-beta-alpha zinc fingers"/>
    <property type="match status" value="5"/>
</dbReference>
<feature type="region of interest" description="Disordered" evidence="8">
    <location>
        <begin position="118"/>
        <end position="139"/>
    </location>
</feature>
<dbReference type="PROSITE" id="PS00132">
    <property type="entry name" value="CARBOXYPEPT_ZN_1"/>
    <property type="match status" value="1"/>
</dbReference>
<feature type="region of interest" description="Disordered" evidence="8">
    <location>
        <begin position="281"/>
        <end position="302"/>
    </location>
</feature>
<feature type="domain" description="Peptidase M14" evidence="10">
    <location>
        <begin position="1599"/>
        <end position="1711"/>
    </location>
</feature>
<dbReference type="GO" id="GO:0004181">
    <property type="term" value="F:metallocarboxypeptidase activity"/>
    <property type="evidence" value="ECO:0007669"/>
    <property type="project" value="InterPro"/>
</dbReference>
<evidence type="ECO:0000259" key="10">
    <source>
        <dbReference type="PROSITE" id="PS52035"/>
    </source>
</evidence>
<keyword evidence="4 6" id="KW-0863">Zinc-finger</keyword>
<protein>
    <recommendedName>
        <fullName evidence="13">Peptidase M14 carboxypeptidase A domain-containing protein</fullName>
    </recommendedName>
</protein>
<dbReference type="GO" id="GO:0006508">
    <property type="term" value="P:proteolysis"/>
    <property type="evidence" value="ECO:0007669"/>
    <property type="project" value="InterPro"/>
</dbReference>
<keyword evidence="2" id="KW-0479">Metal-binding</keyword>
<feature type="compositionally biased region" description="Acidic residues" evidence="8">
    <location>
        <begin position="964"/>
        <end position="975"/>
    </location>
</feature>
<feature type="region of interest" description="Disordered" evidence="8">
    <location>
        <begin position="320"/>
        <end position="356"/>
    </location>
</feature>
<feature type="non-terminal residue" evidence="11">
    <location>
        <position position="1711"/>
    </location>
</feature>
<dbReference type="OrthoDB" id="6417347at2759"/>
<evidence type="ECO:0000256" key="7">
    <source>
        <dbReference type="PROSITE-ProRule" id="PRU01379"/>
    </source>
</evidence>
<feature type="region of interest" description="Disordered" evidence="8">
    <location>
        <begin position="1"/>
        <end position="38"/>
    </location>
</feature>
<keyword evidence="3" id="KW-0677">Repeat</keyword>
<evidence type="ECO:0000256" key="2">
    <source>
        <dbReference type="ARBA" id="ARBA00022723"/>
    </source>
</evidence>
<feature type="domain" description="C2H2-type" evidence="9">
    <location>
        <begin position="779"/>
        <end position="806"/>
    </location>
</feature>
<dbReference type="EMBL" id="CADCXU010009028">
    <property type="protein sequence ID" value="CAA9999644.1"/>
    <property type="molecule type" value="Genomic_DNA"/>
</dbReference>
<comment type="caution">
    <text evidence="7">Lacks conserved residue(s) required for the propagation of feature annotation.</text>
</comment>
<feature type="region of interest" description="Disordered" evidence="8">
    <location>
        <begin position="948"/>
        <end position="983"/>
    </location>
</feature>
<feature type="compositionally biased region" description="Basic and acidic residues" evidence="8">
    <location>
        <begin position="948"/>
        <end position="963"/>
    </location>
</feature>
<gene>
    <name evidence="11" type="ORF">NTEN_LOCUS5927</name>
</gene>
<feature type="domain" description="C2H2-type" evidence="9">
    <location>
        <begin position="807"/>
        <end position="834"/>
    </location>
</feature>
<feature type="compositionally biased region" description="Acidic residues" evidence="8">
    <location>
        <begin position="1154"/>
        <end position="1163"/>
    </location>
</feature>
<feature type="domain" description="C2H2-type" evidence="9">
    <location>
        <begin position="1055"/>
        <end position="1082"/>
    </location>
</feature>
<dbReference type="SUPFAM" id="SSF53187">
    <property type="entry name" value="Zn-dependent exopeptidases"/>
    <property type="match status" value="1"/>
</dbReference>
<evidence type="ECO:0008006" key="13">
    <source>
        <dbReference type="Google" id="ProtNLM"/>
    </source>
</evidence>
<evidence type="ECO:0000259" key="9">
    <source>
        <dbReference type="PROSITE" id="PS50157"/>
    </source>
</evidence>
<dbReference type="Proteomes" id="UP000479000">
    <property type="component" value="Unassembled WGS sequence"/>
</dbReference>
<feature type="compositionally biased region" description="Low complexity" evidence="8">
    <location>
        <begin position="282"/>
        <end position="302"/>
    </location>
</feature>
<evidence type="ECO:0000313" key="12">
    <source>
        <dbReference type="Proteomes" id="UP000479000"/>
    </source>
</evidence>
<dbReference type="SMART" id="SM00355">
    <property type="entry name" value="ZnF_C2H2"/>
    <property type="match status" value="17"/>
</dbReference>
<dbReference type="PROSITE" id="PS52035">
    <property type="entry name" value="PEPTIDASE_M14"/>
    <property type="match status" value="1"/>
</dbReference>
<feature type="compositionally biased region" description="Polar residues" evidence="8">
    <location>
        <begin position="1133"/>
        <end position="1148"/>
    </location>
</feature>
<dbReference type="PANTHER" id="PTHR24379">
    <property type="entry name" value="KRAB AND ZINC FINGER DOMAIN-CONTAINING"/>
    <property type="match status" value="1"/>
</dbReference>
<dbReference type="InterPro" id="IPR036236">
    <property type="entry name" value="Znf_C2H2_sf"/>
</dbReference>
<feature type="compositionally biased region" description="Polar residues" evidence="8">
    <location>
        <begin position="197"/>
        <end position="207"/>
    </location>
</feature>
<dbReference type="InterPro" id="IPR057246">
    <property type="entry name" value="CARBOXYPEPT_ZN_1"/>
</dbReference>
<evidence type="ECO:0000256" key="3">
    <source>
        <dbReference type="ARBA" id="ARBA00022737"/>
    </source>
</evidence>
<dbReference type="PROSITE" id="PS50157">
    <property type="entry name" value="ZINC_FINGER_C2H2_2"/>
    <property type="match status" value="6"/>
</dbReference>
<feature type="region of interest" description="Disordered" evidence="8">
    <location>
        <begin position="185"/>
        <end position="207"/>
    </location>
</feature>
<dbReference type="InterPro" id="IPR000834">
    <property type="entry name" value="Peptidase_M14"/>
</dbReference>
<organism evidence="11 12">
    <name type="scientific">Nesidiocoris tenuis</name>
    <dbReference type="NCBI Taxonomy" id="355587"/>
    <lineage>
        <taxon>Eukaryota</taxon>
        <taxon>Metazoa</taxon>
        <taxon>Ecdysozoa</taxon>
        <taxon>Arthropoda</taxon>
        <taxon>Hexapoda</taxon>
        <taxon>Insecta</taxon>
        <taxon>Pterygota</taxon>
        <taxon>Neoptera</taxon>
        <taxon>Paraneoptera</taxon>
        <taxon>Hemiptera</taxon>
        <taxon>Heteroptera</taxon>
        <taxon>Panheteroptera</taxon>
        <taxon>Cimicomorpha</taxon>
        <taxon>Miridae</taxon>
        <taxon>Dicyphina</taxon>
        <taxon>Nesidiocoris</taxon>
    </lineage>
</organism>
<dbReference type="Gene3D" id="3.40.630.10">
    <property type="entry name" value="Zn peptidases"/>
    <property type="match status" value="1"/>
</dbReference>
<feature type="compositionally biased region" description="Polar residues" evidence="8">
    <location>
        <begin position="1219"/>
        <end position="1230"/>
    </location>
</feature>
<dbReference type="GO" id="GO:0008270">
    <property type="term" value="F:zinc ion binding"/>
    <property type="evidence" value="ECO:0007669"/>
    <property type="project" value="UniProtKB-KW"/>
</dbReference>
<proteinExistence type="inferred from homology"/>
<evidence type="ECO:0000256" key="8">
    <source>
        <dbReference type="SAM" id="MobiDB-lite"/>
    </source>
</evidence>
<accession>A0A6H5GBG6</accession>
<feature type="compositionally biased region" description="Polar residues" evidence="8">
    <location>
        <begin position="23"/>
        <end position="33"/>
    </location>
</feature>
<evidence type="ECO:0000256" key="4">
    <source>
        <dbReference type="ARBA" id="ARBA00022771"/>
    </source>
</evidence>
<feature type="region of interest" description="Disordered" evidence="8">
    <location>
        <begin position="1123"/>
        <end position="1256"/>
    </location>
</feature>
<keyword evidence="5" id="KW-0862">Zinc</keyword>
<evidence type="ECO:0000256" key="6">
    <source>
        <dbReference type="PROSITE-ProRule" id="PRU00042"/>
    </source>
</evidence>
<evidence type="ECO:0000256" key="5">
    <source>
        <dbReference type="ARBA" id="ARBA00022833"/>
    </source>
</evidence>
<dbReference type="Gene3D" id="3.30.160.60">
    <property type="entry name" value="Classic Zinc Finger"/>
    <property type="match status" value="7"/>
</dbReference>
<feature type="compositionally biased region" description="Basic and acidic residues" evidence="8">
    <location>
        <begin position="1194"/>
        <end position="1218"/>
    </location>
</feature>
<sequence length="1711" mass="193381">NPADFVQAQLDIPGDTGSPAGRETSSNSMQSDGRPSLIPLQKYPCKTCDFKGSLLEVQQHELEEHPVFSEKKQKRPIPNLIPIQAKPKPSELTKENVNKVCGTEPIKDFTNLVNVDSHFKDLEPPRSPNVSENDKKSDSFKRKNASFFDKLKEKLMTSANLEGTLTCSFCGHEAKCLTEHIKHQKSHMPGERDDQSESSYGSQNVPYAESSSTRCQYCRHRCKTSTDLMLHLQTCQEVPNPRPVPTISIPEDADNPDCGIGVIEVKPHPMENKVFIWNRMEQPGGTSSSQSGSLGSPSSSPLKGEEKIFVGIEVKPGYGTATDGQEEAISSKDVNTKKVSTPKIRQARDRSKSEPQLPKSVFKCPHCSFWASTASRFHVHIVGHLNKRPFQCSLCHYSSNWRWDITKHIRLKTVRDPTHEKAKVLLTDETGRRNYSKDGKGGSMACTECPYVANSSYQLTYHSRRHNQPDSPHKCYKCSYGAPNNVILALHVRLHGRHNSSYQSSAAASVNSTPEKASNVQNIVDISQVDTSALPEVPTVWVSKANRMVKMYKCRFCPHVNMRKSNIAEHEKMHLSGASPSSAQIKCPDCSYTCSHAGVLASHAKVHQAMNGLIVGIVDPMKSDEEQMEEMKKRVREFETSQPSEFSAMNGESDVTPVKVKNDLDKRILCFCSMCPARFLYEKDMKIHMRFHELKLLYKCESCTYTARQKAHVETHYKVHTDDYQERTRSLVQMYDIDAKNPQPKIVNISNNTQVAVWIVASEDSIKKENGADEPFLAFKCSKCPAEFFKSFTLSYHETLHGGPGTHKCKYCDYAVKTYGNLLKHEMVHKGQKPLRSSKVKNEPPTAVDLVPRKIEGSRSPTKSPPLMDPEFGLLIHGNPSFTYATYVKNGKVKEKRYKCHKCPSAFEKRDQYKIHLSLHGSKQRYSCDRCDYAVKYYANFVQHNKKHEANDTSHKDGKRALSDNDDDATNDTDETSSLRRRSVDRCSKAMKLMTADEQALMLMQQKNIMAQGGLLPSSSNDVISRCPHCPYTNNRKDGVASHIRCHSNPRGGPYVCKHCDYTVPQQHFLRDHTKVHFNQPKFLKPDAYMKVERMEIWAEPVDPASNKPKFLVFKDSGERRKTDRFLPKVQEPVSNDDPTNRTRTYINLKTGEEDIEQMDQTEENSRSRRVRKNLGAASQSSEQVDDDDEDDDYNPHDDGASVRTMDDDSEPKTDHPEPQSSKSTASSDTELSDASCRSKRPNLELPSNGEETTEPRLNDQILVDFKVRKADENCAEVASRPMSSADATFYEANTSGRRCSCRPSDVIAISLKRVSALLSAIRALRSCTRTRVHWFSIADFVISNTKASGTKISYKILVETIRTKYITISTRTTDFLQFKKLTAKADEKCSLGRAVRECFVNHGKQGKSTPKSAHQLMQQAKEHCSKEIKATPGITGSAPYIIDNFIRNKLGASKLNPCIPVYLDVSGQQINKLSDAKLKKNSFVNFDFSIPAQLWKGVVHCHKVSLKQMRPEGQLRWSGRTVKEIRFRCVKQRKLGCECGWSDREDIFAVKPGLVMKIAVLMVLFLVQLSTQASNYKPKSRISIFSRVLFSQKNILDQLLHFLQIDAYLDYISDQYPDITDVKTIGYSGEGRPIRMVRIHPRTVRRNSNKPKILVDAGIHAREWIAPAVALYMIQQLVENNDDHRNITEQLEWHIIPLLNPDGYAYSMTT</sequence>
<evidence type="ECO:0000256" key="1">
    <source>
        <dbReference type="ARBA" id="ARBA00005988"/>
    </source>
</evidence>
<feature type="domain" description="C2H2-type" evidence="9">
    <location>
        <begin position="698"/>
        <end position="725"/>
    </location>
</feature>
<dbReference type="PROSITE" id="PS00028">
    <property type="entry name" value="ZINC_FINGER_C2H2_1"/>
    <property type="match status" value="7"/>
</dbReference>
<feature type="non-terminal residue" evidence="11">
    <location>
        <position position="1"/>
    </location>
</feature>
<feature type="compositionally biased region" description="Acidic residues" evidence="8">
    <location>
        <begin position="1184"/>
        <end position="1193"/>
    </location>
</feature>
<dbReference type="InterPro" id="IPR013087">
    <property type="entry name" value="Znf_C2H2_type"/>
</dbReference>
<name>A0A6H5GBG6_9HEMI</name>